<dbReference type="SUPFAM" id="SSF50621">
    <property type="entry name" value="Alanine racemase C-terminal domain-like"/>
    <property type="match status" value="1"/>
</dbReference>
<dbReference type="Gene3D" id="3.20.20.10">
    <property type="entry name" value="Alanine racemase"/>
    <property type="match status" value="1"/>
</dbReference>
<dbReference type="HAMAP" id="MF_01201">
    <property type="entry name" value="Ala_racemase"/>
    <property type="match status" value="1"/>
</dbReference>
<evidence type="ECO:0000256" key="2">
    <source>
        <dbReference type="ARBA" id="ARBA00022898"/>
    </source>
</evidence>
<dbReference type="HOGENOM" id="CLU_028393_0_0_11"/>
<feature type="binding site" evidence="4 6">
    <location>
        <position position="145"/>
    </location>
    <ligand>
        <name>substrate</name>
    </ligand>
</feature>
<proteinExistence type="inferred from homology"/>
<dbReference type="STRING" id="585529.HMPREF0291_10199"/>
<dbReference type="InterPro" id="IPR009006">
    <property type="entry name" value="Ala_racemase/Decarboxylase_C"/>
</dbReference>
<dbReference type="PANTHER" id="PTHR30511:SF0">
    <property type="entry name" value="ALANINE RACEMASE, CATABOLIC-RELATED"/>
    <property type="match status" value="1"/>
</dbReference>
<dbReference type="Pfam" id="PF01168">
    <property type="entry name" value="Ala_racemase_N"/>
    <property type="match status" value="1"/>
</dbReference>
<feature type="active site" description="Proton acceptor; specific for L-alanine" evidence="4">
    <location>
        <position position="287"/>
    </location>
</feature>
<dbReference type="GO" id="GO:0009252">
    <property type="term" value="P:peptidoglycan biosynthetic process"/>
    <property type="evidence" value="ECO:0007669"/>
    <property type="project" value="TreeGrafter"/>
</dbReference>
<evidence type="ECO:0000256" key="4">
    <source>
        <dbReference type="HAMAP-Rule" id="MF_01201"/>
    </source>
</evidence>
<dbReference type="GO" id="GO:0030170">
    <property type="term" value="F:pyridoxal phosphate binding"/>
    <property type="evidence" value="ECO:0007669"/>
    <property type="project" value="UniProtKB-UniRule"/>
</dbReference>
<evidence type="ECO:0000256" key="5">
    <source>
        <dbReference type="PIRSR" id="PIRSR600821-50"/>
    </source>
</evidence>
<dbReference type="PRINTS" id="PR00992">
    <property type="entry name" value="ALARACEMASE"/>
</dbReference>
<feature type="domain" description="Alanine racemase C-terminal" evidence="7">
    <location>
        <begin position="266"/>
        <end position="392"/>
    </location>
</feature>
<comment type="function">
    <text evidence="4">Catalyzes the interconversion of L-alanine and D-alanine. May also act on other amino acids.</text>
</comment>
<evidence type="ECO:0000313" key="8">
    <source>
        <dbReference type="EMBL" id="EFK54941.1"/>
    </source>
</evidence>
<dbReference type="NCBIfam" id="TIGR00492">
    <property type="entry name" value="alr"/>
    <property type="match status" value="1"/>
</dbReference>
<evidence type="ECO:0000256" key="6">
    <source>
        <dbReference type="PIRSR" id="PIRSR600821-52"/>
    </source>
</evidence>
<comment type="caution">
    <text evidence="8">The sequence shown here is derived from an EMBL/GenBank/DDBJ whole genome shotgun (WGS) entry which is preliminary data.</text>
</comment>
<dbReference type="Pfam" id="PF00842">
    <property type="entry name" value="Ala_racemase_C"/>
    <property type="match status" value="1"/>
</dbReference>
<evidence type="ECO:0000259" key="7">
    <source>
        <dbReference type="SMART" id="SM01005"/>
    </source>
</evidence>
<evidence type="ECO:0000256" key="3">
    <source>
        <dbReference type="ARBA" id="ARBA00023235"/>
    </source>
</evidence>
<dbReference type="UniPathway" id="UPA00042">
    <property type="reaction ID" value="UER00497"/>
</dbReference>
<dbReference type="EC" id="5.1.1.1" evidence="4"/>
<dbReference type="GO" id="GO:0005829">
    <property type="term" value="C:cytosol"/>
    <property type="evidence" value="ECO:0007669"/>
    <property type="project" value="TreeGrafter"/>
</dbReference>
<organism evidence="8 9">
    <name type="scientific">Corynebacterium genitalium ATCC 33030</name>
    <dbReference type="NCBI Taxonomy" id="585529"/>
    <lineage>
        <taxon>Bacteria</taxon>
        <taxon>Bacillati</taxon>
        <taxon>Actinomycetota</taxon>
        <taxon>Actinomycetes</taxon>
        <taxon>Mycobacteriales</taxon>
        <taxon>Corynebacteriaceae</taxon>
        <taxon>Corynebacterium</taxon>
    </lineage>
</organism>
<name>D7WAR0_9CORY</name>
<comment type="cofactor">
    <cofactor evidence="1 4 5">
        <name>pyridoxal 5'-phosphate</name>
        <dbReference type="ChEBI" id="CHEBI:597326"/>
    </cofactor>
</comment>
<feature type="binding site" evidence="4 6">
    <location>
        <position position="335"/>
    </location>
    <ligand>
        <name>substrate</name>
    </ligand>
</feature>
<dbReference type="CDD" id="cd00430">
    <property type="entry name" value="PLPDE_III_AR"/>
    <property type="match status" value="1"/>
</dbReference>
<dbReference type="InterPro" id="IPR000821">
    <property type="entry name" value="Ala_racemase"/>
</dbReference>
<accession>D7WAR0</accession>
<comment type="similarity">
    <text evidence="4">Belongs to the alanine racemase family.</text>
</comment>
<keyword evidence="9" id="KW-1185">Reference proteome</keyword>
<dbReference type="AlphaFoldDB" id="D7WAR0"/>
<keyword evidence="3 4" id="KW-0413">Isomerase</keyword>
<dbReference type="PANTHER" id="PTHR30511">
    <property type="entry name" value="ALANINE RACEMASE"/>
    <property type="match status" value="1"/>
</dbReference>
<evidence type="ECO:0000256" key="1">
    <source>
        <dbReference type="ARBA" id="ARBA00001933"/>
    </source>
</evidence>
<dbReference type="InterPro" id="IPR001608">
    <property type="entry name" value="Ala_racemase_N"/>
</dbReference>
<evidence type="ECO:0000313" key="9">
    <source>
        <dbReference type="Proteomes" id="UP000004208"/>
    </source>
</evidence>
<dbReference type="eggNOG" id="COG0787">
    <property type="taxonomic scope" value="Bacteria"/>
</dbReference>
<sequence length="397" mass="42216">MSSILKKPEQYSGKRAFGTIFPMSPATLHIDLDAIAHNTALLKRGAGAAKLMCVVKANAYNHGVERVVPVMDKAGADAFGVATLAEASQVKRLTDKPVLAWMWAPGEPIPAGIEVGAPTLTHLRTLIDVSPHTPVHLMLDTGMNRSGIDEEDWADAFAIATNAGLTVRGVMSHLACADEPGNPFNTEQYESFQRGIALARSMGLDVPCNHLANSPGTLSRKELAFEQIRAGVALYGLDPVAPETGPEAAPGTAPNTDFDRAQLRPAMTWSAEIVAVKLIGKGEGASYGLTWTAPEDGYTAVVPVGYADGLPRAWQDAVEVTVNGARYPQVGRICMDQFIVWLGDNPADVQPGDTAVIFGEGGMTAAELADRAGTIHYEVVCSPCGRVERQYSHETSL</sequence>
<dbReference type="SUPFAM" id="SSF51419">
    <property type="entry name" value="PLP-binding barrel"/>
    <property type="match status" value="1"/>
</dbReference>
<dbReference type="InterPro" id="IPR029066">
    <property type="entry name" value="PLP-binding_barrel"/>
</dbReference>
<protein>
    <recommendedName>
        <fullName evidence="4">Alanine racemase</fullName>
        <ecNumber evidence="4">5.1.1.1</ecNumber>
    </recommendedName>
</protein>
<dbReference type="Proteomes" id="UP000004208">
    <property type="component" value="Unassembled WGS sequence"/>
</dbReference>
<dbReference type="Gene3D" id="2.40.37.10">
    <property type="entry name" value="Lyase, Ornithine Decarboxylase, Chain A, domain 1"/>
    <property type="match status" value="1"/>
</dbReference>
<dbReference type="InterPro" id="IPR011079">
    <property type="entry name" value="Ala_racemase_C"/>
</dbReference>
<reference evidence="8" key="1">
    <citation type="submission" date="2010-06" db="EMBL/GenBank/DDBJ databases">
        <authorList>
            <person name="Muzny D."/>
            <person name="Qin X."/>
            <person name="Buhay C."/>
            <person name="Dugan-Rocha S."/>
            <person name="Ding Y."/>
            <person name="Chen G."/>
            <person name="Hawes A."/>
            <person name="Holder M."/>
            <person name="Jhangiani S."/>
            <person name="Johnson A."/>
            <person name="Khan Z."/>
            <person name="Li Z."/>
            <person name="Liu W."/>
            <person name="Liu X."/>
            <person name="Perez L."/>
            <person name="Shen H."/>
            <person name="Wang Q."/>
            <person name="Watt J."/>
            <person name="Xi L."/>
            <person name="Xin Y."/>
            <person name="Zhou J."/>
            <person name="Deng J."/>
            <person name="Jiang H."/>
            <person name="Liu Y."/>
            <person name="Qu J."/>
            <person name="Song X.-Z."/>
            <person name="Zhang L."/>
            <person name="Villasana D."/>
            <person name="Johnson A."/>
            <person name="Liu J."/>
            <person name="Liyanage D."/>
            <person name="Lorensuhewa L."/>
            <person name="Robinson T."/>
            <person name="Song A."/>
            <person name="Song B.-B."/>
            <person name="Dinh H."/>
            <person name="Thornton R."/>
            <person name="Coyle M."/>
            <person name="Francisco L."/>
            <person name="Jackson L."/>
            <person name="Javaid M."/>
            <person name="Korchina V."/>
            <person name="Kovar C."/>
            <person name="Mata R."/>
            <person name="Mathew T."/>
            <person name="Ngo R."/>
            <person name="Nguyen L."/>
            <person name="Nguyen N."/>
            <person name="Okwuonu G."/>
            <person name="Ongeri F."/>
            <person name="Pham C."/>
            <person name="Simmons D."/>
            <person name="Wilczek-Boney K."/>
            <person name="Hale W."/>
            <person name="Jakkamsetti A."/>
            <person name="Pham P."/>
            <person name="Ruth R."/>
            <person name="San Lucas F."/>
            <person name="Warren J."/>
            <person name="Zhang J."/>
            <person name="Zhao Z."/>
            <person name="Zhou C."/>
            <person name="Zhu D."/>
            <person name="Lee S."/>
            <person name="Bess C."/>
            <person name="Blankenburg K."/>
            <person name="Forbes L."/>
            <person name="Fu Q."/>
            <person name="Gubbala S."/>
            <person name="Hirani K."/>
            <person name="Jayaseelan J.C."/>
            <person name="Lara F."/>
            <person name="Munidasa M."/>
            <person name="Palculict T."/>
            <person name="Patil S."/>
            <person name="Pu L.-L."/>
            <person name="Saada N."/>
            <person name="Tang L."/>
            <person name="Weissenberger G."/>
            <person name="Zhu Y."/>
            <person name="Hemphill L."/>
            <person name="Shang Y."/>
            <person name="Youmans B."/>
            <person name="Ayvaz T."/>
            <person name="Ross M."/>
            <person name="Santibanez J."/>
            <person name="Aqrawi P."/>
            <person name="Gross S."/>
            <person name="Joshi V."/>
            <person name="Fowler G."/>
            <person name="Nazareth L."/>
            <person name="Reid J."/>
            <person name="Worley K."/>
            <person name="Petrosino J."/>
            <person name="Highlander S."/>
            <person name="Gibbs R."/>
        </authorList>
    </citation>
    <scope>NUCLEOTIDE SEQUENCE [LARGE SCALE GENOMIC DNA]</scope>
    <source>
        <strain evidence="8">ATCC 33030</strain>
    </source>
</reference>
<dbReference type="GO" id="GO:0008784">
    <property type="term" value="F:alanine racemase activity"/>
    <property type="evidence" value="ECO:0007669"/>
    <property type="project" value="UniProtKB-UniRule"/>
</dbReference>
<feature type="modified residue" description="N6-(pyridoxal phosphate)lysine" evidence="4 5">
    <location>
        <position position="56"/>
    </location>
</feature>
<comment type="pathway">
    <text evidence="4">Amino-acid biosynthesis; D-alanine biosynthesis; D-alanine from L-alanine: step 1/1.</text>
</comment>
<keyword evidence="2 4" id="KW-0663">Pyridoxal phosphate</keyword>
<dbReference type="EMBL" id="ACLJ02000001">
    <property type="protein sequence ID" value="EFK54941.1"/>
    <property type="molecule type" value="Genomic_DNA"/>
</dbReference>
<dbReference type="SMART" id="SM01005">
    <property type="entry name" value="Ala_racemase_C"/>
    <property type="match status" value="1"/>
</dbReference>
<gene>
    <name evidence="8" type="primary">alr</name>
    <name evidence="8" type="ORF">HMPREF0291_10199</name>
</gene>
<feature type="active site" description="Proton acceptor; specific for D-alanine" evidence="4">
    <location>
        <position position="56"/>
    </location>
</feature>
<comment type="catalytic activity">
    <reaction evidence="4">
        <text>L-alanine = D-alanine</text>
        <dbReference type="Rhea" id="RHEA:20249"/>
        <dbReference type="ChEBI" id="CHEBI:57416"/>
        <dbReference type="ChEBI" id="CHEBI:57972"/>
        <dbReference type="EC" id="5.1.1.1"/>
    </reaction>
</comment>
<dbReference type="GO" id="GO:0030632">
    <property type="term" value="P:D-alanine biosynthetic process"/>
    <property type="evidence" value="ECO:0007669"/>
    <property type="project" value="UniProtKB-UniRule"/>
</dbReference>